<gene>
    <name evidence="4" type="ORF">CHH72_11720</name>
</gene>
<name>A0A268P167_SHOCL</name>
<dbReference type="RefSeq" id="WP_095326662.1">
    <property type="nucleotide sequence ID" value="NZ_NPCC01000012.1"/>
</dbReference>
<dbReference type="InterPro" id="IPR000653">
    <property type="entry name" value="DegT/StrS_aminotransferase"/>
</dbReference>
<proteinExistence type="inferred from homology"/>
<dbReference type="SUPFAM" id="SSF53383">
    <property type="entry name" value="PLP-dependent transferases"/>
    <property type="match status" value="1"/>
</dbReference>
<dbReference type="Pfam" id="PF01041">
    <property type="entry name" value="DegT_DnrJ_EryC1"/>
    <property type="match status" value="1"/>
</dbReference>
<dbReference type="EMBL" id="NPCC01000012">
    <property type="protein sequence ID" value="PAE89030.1"/>
    <property type="molecule type" value="Genomic_DNA"/>
</dbReference>
<dbReference type="FunFam" id="3.40.640.10:FF:000077">
    <property type="entry name" value="Spore coat polysaccharide biosynthesis protein spsC"/>
    <property type="match status" value="1"/>
</dbReference>
<dbReference type="Gene3D" id="3.90.1150.10">
    <property type="entry name" value="Aspartate Aminotransferase, domain 1"/>
    <property type="match status" value="1"/>
</dbReference>
<feature type="modified residue" description="N6-(pyridoxal phosphate)lysine" evidence="2">
    <location>
        <position position="201"/>
    </location>
</feature>
<dbReference type="GO" id="GO:0008483">
    <property type="term" value="F:transaminase activity"/>
    <property type="evidence" value="ECO:0007669"/>
    <property type="project" value="TreeGrafter"/>
</dbReference>
<dbReference type="GO" id="GO:0030170">
    <property type="term" value="F:pyridoxal phosphate binding"/>
    <property type="evidence" value="ECO:0007669"/>
    <property type="project" value="TreeGrafter"/>
</dbReference>
<dbReference type="PANTHER" id="PTHR30244:SF34">
    <property type="entry name" value="DTDP-4-AMINO-4,6-DIDEOXYGALACTOSE TRANSAMINASE"/>
    <property type="match status" value="1"/>
</dbReference>
<feature type="active site" description="Proton acceptor" evidence="1">
    <location>
        <position position="201"/>
    </location>
</feature>
<evidence type="ECO:0000256" key="2">
    <source>
        <dbReference type="PIRSR" id="PIRSR000390-2"/>
    </source>
</evidence>
<dbReference type="InterPro" id="IPR015424">
    <property type="entry name" value="PyrdxlP-dep_Trfase"/>
</dbReference>
<evidence type="ECO:0000256" key="1">
    <source>
        <dbReference type="PIRSR" id="PIRSR000390-1"/>
    </source>
</evidence>
<organism evidence="4 5">
    <name type="scientific">Shouchella clausii</name>
    <name type="common">Alkalihalobacillus clausii</name>
    <dbReference type="NCBI Taxonomy" id="79880"/>
    <lineage>
        <taxon>Bacteria</taxon>
        <taxon>Bacillati</taxon>
        <taxon>Bacillota</taxon>
        <taxon>Bacilli</taxon>
        <taxon>Bacillales</taxon>
        <taxon>Bacillaceae</taxon>
        <taxon>Shouchella</taxon>
    </lineage>
</organism>
<reference evidence="4 5" key="1">
    <citation type="submission" date="2017-07" db="EMBL/GenBank/DDBJ databases">
        <title>Isolation and whole genome analysis of endospore-forming bacteria from heroin.</title>
        <authorList>
            <person name="Kalinowski J."/>
            <person name="Ahrens B."/>
            <person name="Al-Dilaimi A."/>
            <person name="Winkler A."/>
            <person name="Wibberg D."/>
            <person name="Schleenbecker U."/>
            <person name="Ruckert C."/>
            <person name="Wolfel R."/>
            <person name="Grass G."/>
        </authorList>
    </citation>
    <scope>NUCLEOTIDE SEQUENCE [LARGE SCALE GENOMIC DNA]</scope>
    <source>
        <strain evidence="4 5">7539</strain>
    </source>
</reference>
<dbReference type="InterPro" id="IPR015422">
    <property type="entry name" value="PyrdxlP-dep_Trfase_small"/>
</dbReference>
<protein>
    <submittedName>
        <fullName evidence="4">Capsular biosynthesis protein</fullName>
    </submittedName>
</protein>
<comment type="caution">
    <text evidence="4">The sequence shown here is derived from an EMBL/GenBank/DDBJ whole genome shotgun (WGS) entry which is preliminary data.</text>
</comment>
<evidence type="ECO:0000313" key="5">
    <source>
        <dbReference type="Proteomes" id="UP000216207"/>
    </source>
</evidence>
<comment type="similarity">
    <text evidence="3">Belongs to the DegT/DnrJ/EryC1 family.</text>
</comment>
<keyword evidence="2 3" id="KW-0663">Pyridoxal phosphate</keyword>
<evidence type="ECO:0000256" key="3">
    <source>
        <dbReference type="RuleBase" id="RU004508"/>
    </source>
</evidence>
<dbReference type="FunFam" id="3.90.1150.10:FF:000092">
    <property type="entry name" value="Capsular polysaccharide biosynthesis protein"/>
    <property type="match status" value="1"/>
</dbReference>
<evidence type="ECO:0000313" key="4">
    <source>
        <dbReference type="EMBL" id="PAE89030.1"/>
    </source>
</evidence>
<accession>A0A268P167</accession>
<dbReference type="CDD" id="cd00616">
    <property type="entry name" value="AHBA_syn"/>
    <property type="match status" value="1"/>
</dbReference>
<dbReference type="PIRSF" id="PIRSF000390">
    <property type="entry name" value="PLP_StrS"/>
    <property type="match status" value="1"/>
</dbReference>
<dbReference type="Gene3D" id="3.40.640.10">
    <property type="entry name" value="Type I PLP-dependent aspartate aminotransferase-like (Major domain)"/>
    <property type="match status" value="1"/>
</dbReference>
<dbReference type="AlphaFoldDB" id="A0A268P167"/>
<dbReference type="GO" id="GO:0000271">
    <property type="term" value="P:polysaccharide biosynthetic process"/>
    <property type="evidence" value="ECO:0007669"/>
    <property type="project" value="TreeGrafter"/>
</dbReference>
<dbReference type="InterPro" id="IPR015421">
    <property type="entry name" value="PyrdxlP-dep_Trfase_major"/>
</dbReference>
<dbReference type="PANTHER" id="PTHR30244">
    <property type="entry name" value="TRANSAMINASE"/>
    <property type="match status" value="1"/>
</dbReference>
<sequence>MTKLKRQIPFSPPDITDEDIREVIDTLKSGWITTGPKTKKFEERIAGYCMTNKAAALNSATACMEMTLRLLGIGEGDEVITSAYTYTASASVIDHVGAKIVLVDTKKGSYHLDYNAVERAITERTKAIIAVDIAGVICDYERLFQIVEAKRHLFKAKNSLQEAFNRVILIADAAHSFGATRNSKISGSIADFTCFSFHAVKNLTTGEGGAVTWKTLKGLDDKLLYQQYMNLSLHGQSKDALAKTKHGAWEYDIVSTAYKCNMTDIAASIGLRQLDRYDNSLEKRKQIINSYKKLLSNSKIEPLNHFNKFSNSSGHLFLCRVKGLEEKDRNEIIAEMAEKGIATNVHYKPLPMLTAYVKLGFKIEDFPNAYEMYRNEISLPLYTTLNESDVEYTANSLLEIVNKRDAR</sequence>
<dbReference type="Proteomes" id="UP000216207">
    <property type="component" value="Unassembled WGS sequence"/>
</dbReference>